<reference evidence="6" key="1">
    <citation type="submission" date="2021-01" db="EMBL/GenBank/DDBJ databases">
        <title>Whole genome shotgun sequence of Virgisporangium ochraceum NBRC 16418.</title>
        <authorList>
            <person name="Komaki H."/>
            <person name="Tamura T."/>
        </authorList>
    </citation>
    <scope>NUCLEOTIDE SEQUENCE</scope>
    <source>
        <strain evidence="6">NBRC 16418</strain>
    </source>
</reference>
<organism evidence="6 7">
    <name type="scientific">Virgisporangium ochraceum</name>
    <dbReference type="NCBI Taxonomy" id="65505"/>
    <lineage>
        <taxon>Bacteria</taxon>
        <taxon>Bacillati</taxon>
        <taxon>Actinomycetota</taxon>
        <taxon>Actinomycetes</taxon>
        <taxon>Micromonosporales</taxon>
        <taxon>Micromonosporaceae</taxon>
        <taxon>Virgisporangium</taxon>
    </lineage>
</organism>
<evidence type="ECO:0000259" key="5">
    <source>
        <dbReference type="PROSITE" id="PS51819"/>
    </source>
</evidence>
<gene>
    <name evidence="6" type="ORF">Voc01_053640</name>
</gene>
<dbReference type="SUPFAM" id="SSF46894">
    <property type="entry name" value="C-terminal effector domain of the bipartite response regulators"/>
    <property type="match status" value="1"/>
</dbReference>
<dbReference type="PROSITE" id="PS51819">
    <property type="entry name" value="VOC"/>
    <property type="match status" value="1"/>
</dbReference>
<keyword evidence="1" id="KW-0805">Transcription regulation</keyword>
<protein>
    <recommendedName>
        <fullName evidence="8">Transcriptional regulator, LuxR family</fullName>
    </recommendedName>
</protein>
<feature type="domain" description="HTH luxR-type" evidence="4">
    <location>
        <begin position="7"/>
        <end position="72"/>
    </location>
</feature>
<dbReference type="CDD" id="cd06170">
    <property type="entry name" value="LuxR_C_like"/>
    <property type="match status" value="1"/>
</dbReference>
<comment type="caution">
    <text evidence="6">The sequence shown here is derived from an EMBL/GenBank/DDBJ whole genome shotgun (WGS) entry which is preliminary data.</text>
</comment>
<dbReference type="EMBL" id="BOPH01000080">
    <property type="protein sequence ID" value="GIJ70447.1"/>
    <property type="molecule type" value="Genomic_DNA"/>
</dbReference>
<dbReference type="Pfam" id="PF00903">
    <property type="entry name" value="Glyoxalase"/>
    <property type="match status" value="1"/>
</dbReference>
<dbReference type="PROSITE" id="PS50043">
    <property type="entry name" value="HTH_LUXR_2"/>
    <property type="match status" value="1"/>
</dbReference>
<evidence type="ECO:0000256" key="3">
    <source>
        <dbReference type="ARBA" id="ARBA00023163"/>
    </source>
</evidence>
<dbReference type="InterPro" id="IPR029068">
    <property type="entry name" value="Glyas_Bleomycin-R_OHBP_Dase"/>
</dbReference>
<dbReference type="AlphaFoldDB" id="A0A8J3ZWX9"/>
<dbReference type="InterPro" id="IPR036388">
    <property type="entry name" value="WH-like_DNA-bd_sf"/>
</dbReference>
<dbReference type="InterPro" id="IPR037523">
    <property type="entry name" value="VOC_core"/>
</dbReference>
<dbReference type="GO" id="GO:0003677">
    <property type="term" value="F:DNA binding"/>
    <property type="evidence" value="ECO:0007669"/>
    <property type="project" value="UniProtKB-KW"/>
</dbReference>
<dbReference type="Proteomes" id="UP000635606">
    <property type="component" value="Unassembled WGS sequence"/>
</dbReference>
<evidence type="ECO:0000256" key="2">
    <source>
        <dbReference type="ARBA" id="ARBA00023125"/>
    </source>
</evidence>
<dbReference type="InterPro" id="IPR004360">
    <property type="entry name" value="Glyas_Fos-R_dOase_dom"/>
</dbReference>
<dbReference type="Gene3D" id="1.10.10.10">
    <property type="entry name" value="Winged helix-like DNA-binding domain superfamily/Winged helix DNA-binding domain"/>
    <property type="match status" value="1"/>
</dbReference>
<name>A0A8J3ZWX9_9ACTN</name>
<dbReference type="GO" id="GO:0006355">
    <property type="term" value="P:regulation of DNA-templated transcription"/>
    <property type="evidence" value="ECO:0007669"/>
    <property type="project" value="InterPro"/>
</dbReference>
<keyword evidence="7" id="KW-1185">Reference proteome</keyword>
<evidence type="ECO:0000259" key="4">
    <source>
        <dbReference type="PROSITE" id="PS50043"/>
    </source>
</evidence>
<dbReference type="CDD" id="cd06587">
    <property type="entry name" value="VOC"/>
    <property type="match status" value="1"/>
</dbReference>
<evidence type="ECO:0008006" key="8">
    <source>
        <dbReference type="Google" id="ProtNLM"/>
    </source>
</evidence>
<dbReference type="SUPFAM" id="SSF54593">
    <property type="entry name" value="Glyoxalase/Bleomycin resistance protein/Dihydroxybiphenyl dioxygenase"/>
    <property type="match status" value="1"/>
</dbReference>
<evidence type="ECO:0000256" key="1">
    <source>
        <dbReference type="ARBA" id="ARBA00023015"/>
    </source>
</evidence>
<dbReference type="PRINTS" id="PR00038">
    <property type="entry name" value="HTHLUXR"/>
</dbReference>
<dbReference type="PANTHER" id="PTHR44688">
    <property type="entry name" value="DNA-BINDING TRANSCRIPTIONAL ACTIVATOR DEVR_DOSR"/>
    <property type="match status" value="1"/>
</dbReference>
<dbReference type="SMART" id="SM00421">
    <property type="entry name" value="HTH_LUXR"/>
    <property type="match status" value="1"/>
</dbReference>
<dbReference type="InterPro" id="IPR016032">
    <property type="entry name" value="Sig_transdc_resp-reg_C-effctor"/>
</dbReference>
<sequence>MSARRGRPRHPDVLTPAEWRIVDAVRHGMSNRQIAARRGVSLDAVKFHTANAVAKLGLPGRAALRAWRGVPAGSASGGMSMSGELRLGAIGQIARPVSDVAVAARWYGEVLGLPHLYTFGDLAFFDCGGTRLMLSAAEEPDGGGQPSILYFRVGDIHAAHDTLVARGVEFSHVPHLIHKHGSGVEEWMAFFTDPDGHPLAIMAQTPAPAGTDADR</sequence>
<evidence type="ECO:0000313" key="7">
    <source>
        <dbReference type="Proteomes" id="UP000635606"/>
    </source>
</evidence>
<dbReference type="Gene3D" id="3.10.180.10">
    <property type="entry name" value="2,3-Dihydroxybiphenyl 1,2-Dioxygenase, domain 1"/>
    <property type="match status" value="1"/>
</dbReference>
<feature type="domain" description="VOC" evidence="5">
    <location>
        <begin position="89"/>
        <end position="204"/>
    </location>
</feature>
<dbReference type="RefSeq" id="WP_203930348.1">
    <property type="nucleotide sequence ID" value="NZ_BOPH01000080.1"/>
</dbReference>
<keyword evidence="3" id="KW-0804">Transcription</keyword>
<dbReference type="Pfam" id="PF00196">
    <property type="entry name" value="GerE"/>
    <property type="match status" value="1"/>
</dbReference>
<accession>A0A8J3ZWX9</accession>
<evidence type="ECO:0000313" key="6">
    <source>
        <dbReference type="EMBL" id="GIJ70447.1"/>
    </source>
</evidence>
<keyword evidence="2" id="KW-0238">DNA-binding</keyword>
<dbReference type="InterPro" id="IPR000792">
    <property type="entry name" value="Tscrpt_reg_LuxR_C"/>
</dbReference>
<dbReference type="PANTHER" id="PTHR44688:SF16">
    <property type="entry name" value="DNA-BINDING TRANSCRIPTIONAL ACTIVATOR DEVR_DOSR"/>
    <property type="match status" value="1"/>
</dbReference>
<proteinExistence type="predicted"/>